<evidence type="ECO:0000256" key="1">
    <source>
        <dbReference type="ARBA" id="ARBA00023242"/>
    </source>
</evidence>
<evidence type="ECO:0000313" key="4">
    <source>
        <dbReference type="EMBL" id="KAF2176148.1"/>
    </source>
</evidence>
<evidence type="ECO:0000259" key="3">
    <source>
        <dbReference type="PROSITE" id="PS50048"/>
    </source>
</evidence>
<accession>A0A6A6DCG3</accession>
<feature type="region of interest" description="Disordered" evidence="2">
    <location>
        <begin position="694"/>
        <end position="719"/>
    </location>
</feature>
<name>A0A6A6DCG3_9PEZI</name>
<dbReference type="OrthoDB" id="5062282at2759"/>
<dbReference type="InterPro" id="IPR052780">
    <property type="entry name" value="AAA_Catabolism_Regulators"/>
</dbReference>
<dbReference type="SUPFAM" id="SSF57701">
    <property type="entry name" value="Zn2/Cys6 DNA-binding domain"/>
    <property type="match status" value="1"/>
</dbReference>
<dbReference type="GO" id="GO:0005634">
    <property type="term" value="C:nucleus"/>
    <property type="evidence" value="ECO:0007669"/>
    <property type="project" value="TreeGrafter"/>
</dbReference>
<feature type="compositionally biased region" description="Polar residues" evidence="2">
    <location>
        <begin position="700"/>
        <end position="719"/>
    </location>
</feature>
<dbReference type="PROSITE" id="PS00463">
    <property type="entry name" value="ZN2_CY6_FUNGAL_1"/>
    <property type="match status" value="1"/>
</dbReference>
<feature type="region of interest" description="Disordered" evidence="2">
    <location>
        <begin position="75"/>
        <end position="106"/>
    </location>
</feature>
<dbReference type="GO" id="GO:0008270">
    <property type="term" value="F:zinc ion binding"/>
    <property type="evidence" value="ECO:0007669"/>
    <property type="project" value="InterPro"/>
</dbReference>
<dbReference type="CDD" id="cd00067">
    <property type="entry name" value="GAL4"/>
    <property type="match status" value="1"/>
</dbReference>
<evidence type="ECO:0000256" key="2">
    <source>
        <dbReference type="SAM" id="MobiDB-lite"/>
    </source>
</evidence>
<evidence type="ECO:0000313" key="5">
    <source>
        <dbReference type="Proteomes" id="UP000800200"/>
    </source>
</evidence>
<feature type="region of interest" description="Disordered" evidence="2">
    <location>
        <begin position="1"/>
        <end position="25"/>
    </location>
</feature>
<dbReference type="InterPro" id="IPR001138">
    <property type="entry name" value="Zn2Cys6_DnaBD"/>
</dbReference>
<dbReference type="InterPro" id="IPR036864">
    <property type="entry name" value="Zn2-C6_fun-type_DNA-bd_sf"/>
</dbReference>
<dbReference type="PANTHER" id="PTHR31644">
    <property type="entry name" value="TRANSCRIPTIONAL ACTIVATOR ARO80-RELATED"/>
    <property type="match status" value="1"/>
</dbReference>
<dbReference type="Proteomes" id="UP000800200">
    <property type="component" value="Unassembled WGS sequence"/>
</dbReference>
<feature type="domain" description="Zn(2)-C6 fungal-type" evidence="3">
    <location>
        <begin position="32"/>
        <end position="66"/>
    </location>
</feature>
<dbReference type="GO" id="GO:0000981">
    <property type="term" value="F:DNA-binding transcription factor activity, RNA polymerase II-specific"/>
    <property type="evidence" value="ECO:0007669"/>
    <property type="project" value="InterPro"/>
</dbReference>
<feature type="region of interest" description="Disordered" evidence="2">
    <location>
        <begin position="127"/>
        <end position="159"/>
    </location>
</feature>
<dbReference type="PROSITE" id="PS50048">
    <property type="entry name" value="ZN2_CY6_FUNGAL_2"/>
    <property type="match status" value="1"/>
</dbReference>
<protein>
    <recommendedName>
        <fullName evidence="3">Zn(2)-C6 fungal-type domain-containing protein</fullName>
    </recommendedName>
</protein>
<dbReference type="EMBL" id="ML994714">
    <property type="protein sequence ID" value="KAF2176148.1"/>
    <property type="molecule type" value="Genomic_DNA"/>
</dbReference>
<proteinExistence type="predicted"/>
<gene>
    <name evidence="4" type="ORF">K469DRAFT_723364</name>
</gene>
<keyword evidence="1" id="KW-0539">Nucleus</keyword>
<dbReference type="SMART" id="SM00066">
    <property type="entry name" value="GAL4"/>
    <property type="match status" value="1"/>
</dbReference>
<sequence length="719" mass="80700">MSLPHLLDDAASAGESDPKNPDASLGTRSYRACAACRARKVRCIVQGRAAGARCVQCLKDGRRCVFEAKKRSYDISSRTRKAQEKRARLVASETSPTSENLESHEHFNVRSSADALLFLSDAAARHGDDMELPRNPSESAGEHSASYPSNAGLPENRSNSQMQGLIEDLDSQIESPSSPWDNPDIQDRISTFRCRLLAESVIMPHEALAYISFFKNLYPFFPFIPDTYYTCVTSADPDPQAIRLLFEEDEILLGCLITVSSRYYHLPTPAIGGYERSREVHNGCWHWTRRQLSKVLLEGMRPKSLLSAVETLLMLAEWLPKSIHASIENSDVRAHNRDGRSASSSQFVSELILQPAFRTDQVSWSYVGNAFLLLRSLPPSRRICPVLKTSNRYLVTLFSCLIMSQSLARRLGRPSLMSFDDVELIQVSQAFHERNSRLLRSERESRIGANLSLGTSDQFHDAFEVLHPLTRDGIVEPKAENPGPSPRLLTLMQHFDIRNQNWKTRYAGLYETSAPGMSDFSKLMLRADFEYLRLYEFSMSLGAYLKLAQGGNDTATLSGRSFMVPQVNDWEFPPTSLAYYIEQAIDAAEALLRLMLNFHSPTVKNTLRYASSRYYMKIALRTGIPSIPYQELLTATLKDIIATLECCSIDAAHPAFRYSILLRGLMKDIQQPKSPDTSSLSPLTIGPREYRQPLSLVPNELNNGSGVSQRENTSLSDQT</sequence>
<dbReference type="PANTHER" id="PTHR31644:SF2">
    <property type="entry name" value="TRANSCRIPTIONAL ACTIVATOR ARO80-RELATED"/>
    <property type="match status" value="1"/>
</dbReference>
<dbReference type="AlphaFoldDB" id="A0A6A6DCG3"/>
<reference evidence="4" key="1">
    <citation type="journal article" date="2020" name="Stud. Mycol.">
        <title>101 Dothideomycetes genomes: a test case for predicting lifestyles and emergence of pathogens.</title>
        <authorList>
            <person name="Haridas S."/>
            <person name="Albert R."/>
            <person name="Binder M."/>
            <person name="Bloem J."/>
            <person name="Labutti K."/>
            <person name="Salamov A."/>
            <person name="Andreopoulos B."/>
            <person name="Baker S."/>
            <person name="Barry K."/>
            <person name="Bills G."/>
            <person name="Bluhm B."/>
            <person name="Cannon C."/>
            <person name="Castanera R."/>
            <person name="Culley D."/>
            <person name="Daum C."/>
            <person name="Ezra D."/>
            <person name="Gonzalez J."/>
            <person name="Henrissat B."/>
            <person name="Kuo A."/>
            <person name="Liang C."/>
            <person name="Lipzen A."/>
            <person name="Lutzoni F."/>
            <person name="Magnuson J."/>
            <person name="Mondo S."/>
            <person name="Nolan M."/>
            <person name="Ohm R."/>
            <person name="Pangilinan J."/>
            <person name="Park H.-J."/>
            <person name="Ramirez L."/>
            <person name="Alfaro M."/>
            <person name="Sun H."/>
            <person name="Tritt A."/>
            <person name="Yoshinaga Y."/>
            <person name="Zwiers L.-H."/>
            <person name="Turgeon B."/>
            <person name="Goodwin S."/>
            <person name="Spatafora J."/>
            <person name="Crous P."/>
            <person name="Grigoriev I."/>
        </authorList>
    </citation>
    <scope>NUCLEOTIDE SEQUENCE</scope>
    <source>
        <strain evidence="4">CBS 207.26</strain>
    </source>
</reference>
<dbReference type="Gene3D" id="4.10.240.10">
    <property type="entry name" value="Zn(2)-C6 fungal-type DNA-binding domain"/>
    <property type="match status" value="1"/>
</dbReference>
<keyword evidence="5" id="KW-1185">Reference proteome</keyword>
<organism evidence="4 5">
    <name type="scientific">Zopfia rhizophila CBS 207.26</name>
    <dbReference type="NCBI Taxonomy" id="1314779"/>
    <lineage>
        <taxon>Eukaryota</taxon>
        <taxon>Fungi</taxon>
        <taxon>Dikarya</taxon>
        <taxon>Ascomycota</taxon>
        <taxon>Pezizomycotina</taxon>
        <taxon>Dothideomycetes</taxon>
        <taxon>Dothideomycetes incertae sedis</taxon>
        <taxon>Zopfiaceae</taxon>
        <taxon>Zopfia</taxon>
    </lineage>
</organism>